<dbReference type="InParanoid" id="A0A6P3EYP8"/>
<dbReference type="GeneID" id="101586598"/>
<dbReference type="RefSeq" id="XP_004628346.1">
    <property type="nucleotide sequence ID" value="XM_004628289.1"/>
</dbReference>
<dbReference type="SUPFAM" id="SSF54928">
    <property type="entry name" value="RNA-binding domain, RBD"/>
    <property type="match status" value="1"/>
</dbReference>
<dbReference type="InterPro" id="IPR050441">
    <property type="entry name" value="RBM"/>
</dbReference>
<dbReference type="Gene3D" id="3.30.70.330">
    <property type="match status" value="1"/>
</dbReference>
<organism evidence="5 6">
    <name type="scientific">Octodon degus</name>
    <name type="common">Degu</name>
    <name type="synonym">Sciurus degus</name>
    <dbReference type="NCBI Taxonomy" id="10160"/>
    <lineage>
        <taxon>Eukaryota</taxon>
        <taxon>Metazoa</taxon>
        <taxon>Chordata</taxon>
        <taxon>Craniata</taxon>
        <taxon>Vertebrata</taxon>
        <taxon>Euteleostomi</taxon>
        <taxon>Mammalia</taxon>
        <taxon>Eutheria</taxon>
        <taxon>Euarchontoglires</taxon>
        <taxon>Glires</taxon>
        <taxon>Rodentia</taxon>
        <taxon>Hystricomorpha</taxon>
        <taxon>Octodontidae</taxon>
        <taxon>Octodon</taxon>
    </lineage>
</organism>
<feature type="non-terminal residue" evidence="6">
    <location>
        <position position="1"/>
    </location>
</feature>
<feature type="region of interest" description="Disordered" evidence="3">
    <location>
        <begin position="111"/>
        <end position="152"/>
    </location>
</feature>
<keyword evidence="5" id="KW-1185">Reference proteome</keyword>
<evidence type="ECO:0000313" key="6">
    <source>
        <dbReference type="RefSeq" id="XP_004628346.1"/>
    </source>
</evidence>
<dbReference type="GO" id="GO:0003723">
    <property type="term" value="F:RNA binding"/>
    <property type="evidence" value="ECO:0007669"/>
    <property type="project" value="UniProtKB-UniRule"/>
</dbReference>
<dbReference type="InterPro" id="IPR012677">
    <property type="entry name" value="Nucleotide-bd_a/b_plait_sf"/>
</dbReference>
<feature type="compositionally biased region" description="Low complexity" evidence="3">
    <location>
        <begin position="119"/>
        <end position="134"/>
    </location>
</feature>
<dbReference type="InterPro" id="IPR000504">
    <property type="entry name" value="RRM_dom"/>
</dbReference>
<evidence type="ECO:0000256" key="2">
    <source>
        <dbReference type="PROSITE-ProRule" id="PRU00176"/>
    </source>
</evidence>
<dbReference type="Pfam" id="PF00076">
    <property type="entry name" value="RRM_1"/>
    <property type="match status" value="1"/>
</dbReference>
<feature type="domain" description="RRM" evidence="4">
    <location>
        <begin position="1"/>
        <end position="70"/>
    </location>
</feature>
<keyword evidence="1 2" id="KW-0694">RNA-binding</keyword>
<evidence type="ECO:0000259" key="4">
    <source>
        <dbReference type="PROSITE" id="PS50102"/>
    </source>
</evidence>
<dbReference type="AlphaFoldDB" id="A0A6P3EYP8"/>
<evidence type="ECO:0000256" key="1">
    <source>
        <dbReference type="ARBA" id="ARBA00022884"/>
    </source>
</evidence>
<dbReference type="PANTHER" id="PTHR48034">
    <property type="entry name" value="TRANSFORMER-2 SEX-DETERMINING PROTEIN-RELATED"/>
    <property type="match status" value="1"/>
</dbReference>
<name>A0A6P3EYP8_OCTDE</name>
<dbReference type="InterPro" id="IPR035979">
    <property type="entry name" value="RBD_domain_sf"/>
</dbReference>
<dbReference type="Proteomes" id="UP000515203">
    <property type="component" value="Unplaced"/>
</dbReference>
<evidence type="ECO:0000313" key="5">
    <source>
        <dbReference type="Proteomes" id="UP000515203"/>
    </source>
</evidence>
<sequence length="168" mass="19842">DDTTSKDLRRECGRYGPIVDVYVPLDFYTRHPRGLAYVQFEAVHDAEDALHNLDIKWICGCQIEIQVAQGDQGGFFCKTLNQMKAKEGGNVYSSSHYDDYDRYRHSKSRYYERRRSRSRSSNYNCRRSYSPRNRLNGRLRRSKSHSDNDRPNCWSTQDISAYYTSRKI</sequence>
<gene>
    <name evidence="6" type="primary">LOC101586598</name>
</gene>
<reference evidence="6" key="1">
    <citation type="submission" date="2025-08" db="UniProtKB">
        <authorList>
            <consortium name="RefSeq"/>
        </authorList>
    </citation>
    <scope>IDENTIFICATION</scope>
</reference>
<accession>A0A6P3EYP8</accession>
<dbReference type="OrthoDB" id="439808at2759"/>
<protein>
    <submittedName>
        <fullName evidence="6">Serine/arginine-rich splicing factor 10-like</fullName>
    </submittedName>
</protein>
<evidence type="ECO:0000256" key="3">
    <source>
        <dbReference type="SAM" id="MobiDB-lite"/>
    </source>
</evidence>
<proteinExistence type="predicted"/>
<dbReference type="PROSITE" id="PS50102">
    <property type="entry name" value="RRM"/>
    <property type="match status" value="1"/>
</dbReference>
<dbReference type="SMART" id="SM00360">
    <property type="entry name" value="RRM"/>
    <property type="match status" value="1"/>
</dbReference>